<dbReference type="RefSeq" id="WP_090255434.1">
    <property type="nucleotide sequence ID" value="NZ_FOAA01000020.1"/>
</dbReference>
<evidence type="ECO:0000313" key="7">
    <source>
        <dbReference type="EMBL" id="SEL55152.1"/>
    </source>
</evidence>
<keyword evidence="7" id="KW-0966">Cell projection</keyword>
<dbReference type="InterPro" id="IPR001492">
    <property type="entry name" value="Flagellin"/>
</dbReference>
<feature type="domain" description="Flagellin N-terminal" evidence="5">
    <location>
        <begin position="5"/>
        <end position="141"/>
    </location>
</feature>
<dbReference type="AlphaFoldDB" id="A0A1H7R4V1"/>
<evidence type="ECO:0000256" key="3">
    <source>
        <dbReference type="ARBA" id="ARBA00023143"/>
    </source>
</evidence>
<dbReference type="GO" id="GO:0009288">
    <property type="term" value="C:bacterial-type flagellum"/>
    <property type="evidence" value="ECO:0007669"/>
    <property type="project" value="UniProtKB-SubCell"/>
</dbReference>
<gene>
    <name evidence="7" type="ORF">SAMN05444515_12057</name>
</gene>
<organism evidence="7 8">
    <name type="scientific">Ectothiorhodospira marina</name>
    <dbReference type="NCBI Taxonomy" id="1396821"/>
    <lineage>
        <taxon>Bacteria</taxon>
        <taxon>Pseudomonadati</taxon>
        <taxon>Pseudomonadota</taxon>
        <taxon>Gammaproteobacteria</taxon>
        <taxon>Chromatiales</taxon>
        <taxon>Ectothiorhodospiraceae</taxon>
        <taxon>Ectothiorhodospira</taxon>
    </lineage>
</organism>
<feature type="domain" description="Flagellin C-terminal" evidence="6">
    <location>
        <begin position="398"/>
        <end position="482"/>
    </location>
</feature>
<sequence>MSQVINTNIASLNAQRNLNATQGQLQTSLERLSSGLRINSAKDDAAGLAISERFTAQINGLNQAARNANDGISFAQTAEGGLDEIGNLLQRVRQLSVQSANDTNSASDRKTIQGEVRQAIAEIGRIADSTEFNDSGVLNGSLENLVFQVGANQGQTITVGGVDARTDSLGVNKVSGTGSTASAADELGSAVGAVLFSGGTNGLAADDSFTVNGKEFIFKASTSLTDDQRSFDTMDGLINAINETSGDTNVSAIKKDVTEVNLGAYTAGAGSININGTAVALTAGDTASNAIDKVNSVSTTTGVRAEDVNGDIVLKDLSGGAIELGAPAANFGNLANDASGVRFEAGFSLVADIGQSIDIADVTNTPAADVFGITGAATESTLTAVDVSTRSGAAEAITTLDSVLGQVNNLRADLGAVQNRFESTVSNLQVSSENLSASRSRILDADFASETAALTRSQILQQAGTSVLAQANQAPNNVLALLQ</sequence>
<dbReference type="STRING" id="1396821.SAMN05444515_12057"/>
<dbReference type="Gene3D" id="2.170.280.10">
    <property type="entry name" value="f41 fragment of flagellin, middle domain"/>
    <property type="match status" value="1"/>
</dbReference>
<dbReference type="Gene3D" id="6.10.10.10">
    <property type="entry name" value="Flagellar export chaperone, C-terminal domain"/>
    <property type="match status" value="1"/>
</dbReference>
<evidence type="ECO:0000256" key="1">
    <source>
        <dbReference type="ARBA" id="ARBA00005709"/>
    </source>
</evidence>
<dbReference type="InterPro" id="IPR042187">
    <property type="entry name" value="Flagellin_C_sub2"/>
</dbReference>
<evidence type="ECO:0000256" key="2">
    <source>
        <dbReference type="ARBA" id="ARBA00022525"/>
    </source>
</evidence>
<dbReference type="GO" id="GO:0005198">
    <property type="term" value="F:structural molecule activity"/>
    <property type="evidence" value="ECO:0007669"/>
    <property type="project" value="UniProtKB-UniRule"/>
</dbReference>
<dbReference type="EMBL" id="FOAA01000020">
    <property type="protein sequence ID" value="SEL55152.1"/>
    <property type="molecule type" value="Genomic_DNA"/>
</dbReference>
<evidence type="ECO:0000256" key="4">
    <source>
        <dbReference type="RuleBase" id="RU362073"/>
    </source>
</evidence>
<comment type="similarity">
    <text evidence="1 4">Belongs to the bacterial flagellin family.</text>
</comment>
<evidence type="ECO:0000259" key="6">
    <source>
        <dbReference type="Pfam" id="PF00700"/>
    </source>
</evidence>
<comment type="function">
    <text evidence="4">Flagellin is the subunit protein which polymerizes to form the filaments of bacterial flagella.</text>
</comment>
<name>A0A1H7R4V1_9GAMM</name>
<dbReference type="Pfam" id="PF00700">
    <property type="entry name" value="Flagellin_C"/>
    <property type="match status" value="1"/>
</dbReference>
<dbReference type="SUPFAM" id="SSF64518">
    <property type="entry name" value="Phase 1 flagellin"/>
    <property type="match status" value="1"/>
</dbReference>
<dbReference type="InterPro" id="IPR046358">
    <property type="entry name" value="Flagellin_C"/>
</dbReference>
<evidence type="ECO:0000259" key="5">
    <source>
        <dbReference type="Pfam" id="PF00669"/>
    </source>
</evidence>
<comment type="subcellular location">
    <subcellularLocation>
        <location evidence="4">Secreted</location>
    </subcellularLocation>
    <subcellularLocation>
        <location evidence="4">Bacterial flagellum</location>
    </subcellularLocation>
</comment>
<reference evidence="8" key="1">
    <citation type="submission" date="2016-10" db="EMBL/GenBank/DDBJ databases">
        <authorList>
            <person name="Varghese N."/>
            <person name="Submissions S."/>
        </authorList>
    </citation>
    <scope>NUCLEOTIDE SEQUENCE [LARGE SCALE GENOMIC DNA]</scope>
    <source>
        <strain evidence="8">DSM 241</strain>
    </source>
</reference>
<keyword evidence="7" id="KW-0969">Cilium</keyword>
<keyword evidence="8" id="KW-1185">Reference proteome</keyword>
<accession>A0A1H7R4V1</accession>
<dbReference type="Proteomes" id="UP000199256">
    <property type="component" value="Unassembled WGS sequence"/>
</dbReference>
<dbReference type="Pfam" id="PF00669">
    <property type="entry name" value="Flagellin_N"/>
    <property type="match status" value="1"/>
</dbReference>
<dbReference type="InterPro" id="IPR001029">
    <property type="entry name" value="Flagellin_N"/>
</dbReference>
<dbReference type="GO" id="GO:0005576">
    <property type="term" value="C:extracellular region"/>
    <property type="evidence" value="ECO:0007669"/>
    <property type="project" value="UniProtKB-SubCell"/>
</dbReference>
<keyword evidence="3 4" id="KW-0975">Bacterial flagellum</keyword>
<dbReference type="Gene3D" id="2.30.220.10">
    <property type="entry name" value="f41 fragment of flagellin, C-terminal domain"/>
    <property type="match status" value="1"/>
</dbReference>
<keyword evidence="7" id="KW-0282">Flagellum</keyword>
<dbReference type="Gene3D" id="6.10.280.190">
    <property type="match status" value="1"/>
</dbReference>
<dbReference type="OrthoDB" id="9796789at2"/>
<keyword evidence="2 4" id="KW-0964">Secreted</keyword>
<dbReference type="Gene3D" id="1.20.1330.10">
    <property type="entry name" value="f41 fragment of flagellin, N-terminal domain"/>
    <property type="match status" value="1"/>
</dbReference>
<dbReference type="PANTHER" id="PTHR42792">
    <property type="entry name" value="FLAGELLIN"/>
    <property type="match status" value="1"/>
</dbReference>
<protein>
    <recommendedName>
        <fullName evidence="4">Flagellin</fullName>
    </recommendedName>
</protein>
<dbReference type="PANTHER" id="PTHR42792:SF2">
    <property type="entry name" value="FLAGELLIN"/>
    <property type="match status" value="1"/>
</dbReference>
<proteinExistence type="inferred from homology"/>
<dbReference type="PRINTS" id="PR00207">
    <property type="entry name" value="FLAGELLIN"/>
</dbReference>
<evidence type="ECO:0000313" key="8">
    <source>
        <dbReference type="Proteomes" id="UP000199256"/>
    </source>
</evidence>